<dbReference type="PANTHER" id="PTHR12815">
    <property type="entry name" value="SORTING AND ASSEMBLY MACHINERY SAMM50 PROTEIN FAMILY MEMBER"/>
    <property type="match status" value="1"/>
</dbReference>
<evidence type="ECO:0000313" key="11">
    <source>
        <dbReference type="EMBL" id="MER5171448.1"/>
    </source>
</evidence>
<accession>A0ABV1SEV9</accession>
<gene>
    <name evidence="8 11" type="primary">bamA</name>
    <name evidence="11" type="ORF">VSX56_06625</name>
</gene>
<dbReference type="Pfam" id="PF07244">
    <property type="entry name" value="POTRA"/>
    <property type="match status" value="4"/>
</dbReference>
<dbReference type="Pfam" id="PF01103">
    <property type="entry name" value="Omp85"/>
    <property type="match status" value="1"/>
</dbReference>
<feature type="domain" description="POTRA" evidence="10">
    <location>
        <begin position="111"/>
        <end position="188"/>
    </location>
</feature>
<dbReference type="InterPro" id="IPR039910">
    <property type="entry name" value="D15-like"/>
</dbReference>
<evidence type="ECO:0000256" key="1">
    <source>
        <dbReference type="ARBA" id="ARBA00004370"/>
    </source>
</evidence>
<keyword evidence="6 8" id="KW-0472">Membrane</keyword>
<evidence type="ECO:0000256" key="5">
    <source>
        <dbReference type="ARBA" id="ARBA00022737"/>
    </source>
</evidence>
<keyword evidence="12" id="KW-1185">Reference proteome</keyword>
<evidence type="ECO:0000256" key="9">
    <source>
        <dbReference type="NCBIfam" id="TIGR03303"/>
    </source>
</evidence>
<dbReference type="RefSeq" id="WP_350935799.1">
    <property type="nucleotide sequence ID" value="NZ_JAYWLC010000004.1"/>
</dbReference>
<dbReference type="PANTHER" id="PTHR12815:SF23">
    <property type="entry name" value="OUTER MEMBRANE PROTEIN ASSEMBLY FACTOR BAMA"/>
    <property type="match status" value="1"/>
</dbReference>
<dbReference type="PIRSF" id="PIRSF006076">
    <property type="entry name" value="OM_assembly_OMP85"/>
    <property type="match status" value="1"/>
</dbReference>
<dbReference type="InterPro" id="IPR000184">
    <property type="entry name" value="Bac_surfAg_D15"/>
</dbReference>
<evidence type="ECO:0000256" key="7">
    <source>
        <dbReference type="ARBA" id="ARBA00023237"/>
    </source>
</evidence>
<evidence type="ECO:0000256" key="2">
    <source>
        <dbReference type="ARBA" id="ARBA00022452"/>
    </source>
</evidence>
<evidence type="ECO:0000259" key="10">
    <source>
        <dbReference type="PROSITE" id="PS51779"/>
    </source>
</evidence>
<dbReference type="InterPro" id="IPR010827">
    <property type="entry name" value="BamA/TamA_POTRA"/>
</dbReference>
<dbReference type="Gene3D" id="3.10.20.310">
    <property type="entry name" value="membrane protein fhac"/>
    <property type="match status" value="5"/>
</dbReference>
<reference evidence="11 12" key="2">
    <citation type="submission" date="2024-06" db="EMBL/GenBank/DDBJ databases">
        <title>Thioclava kandeliae sp. nov. from a rhizosphere soil sample of Kandelia candel in a mangrove.</title>
        <authorList>
            <person name="Mu T."/>
        </authorList>
    </citation>
    <scope>NUCLEOTIDE SEQUENCE [LARGE SCALE GENOMIC DNA]</scope>
    <source>
        <strain evidence="11 12">CPCC 100088</strain>
    </source>
</reference>
<evidence type="ECO:0000256" key="8">
    <source>
        <dbReference type="HAMAP-Rule" id="MF_01430"/>
    </source>
</evidence>
<organism evidence="11 12">
    <name type="scientific">Thioclava kandeliae</name>
    <dbReference type="NCBI Taxonomy" id="3070818"/>
    <lineage>
        <taxon>Bacteria</taxon>
        <taxon>Pseudomonadati</taxon>
        <taxon>Pseudomonadota</taxon>
        <taxon>Alphaproteobacteria</taxon>
        <taxon>Rhodobacterales</taxon>
        <taxon>Paracoccaceae</taxon>
        <taxon>Thioclava</taxon>
    </lineage>
</organism>
<keyword evidence="4 8" id="KW-0732">Signal</keyword>
<keyword evidence="5 8" id="KW-0677">Repeat</keyword>
<comment type="subunit">
    <text evidence="8">Part of the Bam complex.</text>
</comment>
<dbReference type="HAMAP" id="MF_01430">
    <property type="entry name" value="OM_assembly_BamA"/>
    <property type="match status" value="1"/>
</dbReference>
<dbReference type="InterPro" id="IPR023707">
    <property type="entry name" value="OM_assembly_BamA"/>
</dbReference>
<keyword evidence="3 8" id="KW-0812">Transmembrane</keyword>
<feature type="domain" description="POTRA" evidence="10">
    <location>
        <begin position="43"/>
        <end position="110"/>
    </location>
</feature>
<evidence type="ECO:0000256" key="6">
    <source>
        <dbReference type="ARBA" id="ARBA00023136"/>
    </source>
</evidence>
<keyword evidence="2 8" id="KW-1134">Transmembrane beta strand</keyword>
<dbReference type="PROSITE" id="PS51779">
    <property type="entry name" value="POTRA"/>
    <property type="match status" value="3"/>
</dbReference>
<proteinExistence type="inferred from homology"/>
<dbReference type="NCBIfam" id="TIGR03303">
    <property type="entry name" value="OM_YaeT"/>
    <property type="match status" value="1"/>
</dbReference>
<evidence type="ECO:0000256" key="4">
    <source>
        <dbReference type="ARBA" id="ARBA00022729"/>
    </source>
</evidence>
<protein>
    <recommendedName>
        <fullName evidence="8 9">Outer membrane protein assembly factor BamA</fullName>
    </recommendedName>
</protein>
<evidence type="ECO:0000313" key="12">
    <source>
        <dbReference type="Proteomes" id="UP001438953"/>
    </source>
</evidence>
<keyword evidence="7 8" id="KW-0998">Cell outer membrane</keyword>
<dbReference type="Gene3D" id="2.40.160.50">
    <property type="entry name" value="membrane protein fhac: a member of the omp85/tpsb transporter family"/>
    <property type="match status" value="1"/>
</dbReference>
<comment type="subcellular location">
    <subcellularLocation>
        <location evidence="8">Cell outer membrane</location>
    </subcellularLocation>
    <subcellularLocation>
        <location evidence="1">Membrane</location>
    </subcellularLocation>
</comment>
<feature type="domain" description="POTRA" evidence="10">
    <location>
        <begin position="364"/>
        <end position="437"/>
    </location>
</feature>
<name>A0ABV1SEV9_9RHOB</name>
<dbReference type="EMBL" id="JAYWLC010000004">
    <property type="protein sequence ID" value="MER5171448.1"/>
    <property type="molecule type" value="Genomic_DNA"/>
</dbReference>
<sequence>MTNRQTGRQGLGQFSGILVPAALSLAVALTSVALPETVWAQSYSFSSVSITGNQRVDNATVLGTAGIKAGESMSAGELNAAYQKLQSSGLFETVELVPQGSTLKINVQEYPTINVIAFEGNKRLKDEALAKIVKSESRRVYNPATVEADAQLIADAYAEGGRVNARVTPKVIRRSNNRVDIAFEIKEGAVTEIQRITFTGNKAFSDRRLRQVLQTKQAGILHQFIQRDTFVADRVNLDRQLLTDFYRSRGYPDVQVNGVSSEMTRDRDGFFMTYNISEGQMFKFGKITTVSEVNGLDVSEYAPLSKIRTGAIYSPNAIDLAVTRMEEKARQEGLNFVRVDPRITRNPRTGTLDIQFALVKGPKIFVERIDIEGNTATLDRVIRREFHTVEGDPYNPREIKRSAERIRALGYFSNADVNTKPGTNPDQVIVDVNVTEQPTGSLTFGASYGASAGFGITAALNERNFLGRGQHLAVSIGTTSDNQSSVISFTEPYLFGRDLAATGKVFYTTTSDDNSDYDTERAGIEPSIEFPVSENARLKLRYNLTSERLSGVDDYDADEDTGSSPILSREEGTRWKSAVGYTYTYDTSENNIDPRYSYLFRFDQEFAGLGGDVQAVTTTALGRAQRKVWNDEVTLRAELEGGGIIAASGDTTILDRFTGNNKIRGFESNGIGPRDTAAPNEDALGGKYFAVARLEAQFPLGLPEEYKLGGAVFLDAGSVWGLDDTDGVENVDDGFHLRSAIGVSVLWDSFIGPLRLNFSKAIVKEDYDEEQNFDLTVSTKF</sequence>
<dbReference type="InterPro" id="IPR034746">
    <property type="entry name" value="POTRA"/>
</dbReference>
<evidence type="ECO:0000256" key="3">
    <source>
        <dbReference type="ARBA" id="ARBA00022692"/>
    </source>
</evidence>
<reference evidence="11 12" key="1">
    <citation type="submission" date="2024-01" db="EMBL/GenBank/DDBJ databases">
        <authorList>
            <person name="Deng Y."/>
            <person name="Su J."/>
        </authorList>
    </citation>
    <scope>NUCLEOTIDE SEQUENCE [LARGE SCALE GENOMIC DNA]</scope>
    <source>
        <strain evidence="11 12">CPCC 100088</strain>
    </source>
</reference>
<comment type="caution">
    <text evidence="11">The sequence shown here is derived from an EMBL/GenBank/DDBJ whole genome shotgun (WGS) entry which is preliminary data.</text>
</comment>
<dbReference type="Proteomes" id="UP001438953">
    <property type="component" value="Unassembled WGS sequence"/>
</dbReference>
<comment type="function">
    <text evidence="8">Part of the outer membrane protein assembly complex, which is involved in assembly and insertion of beta-barrel proteins into the outer membrane.</text>
</comment>
<comment type="similarity">
    <text evidence="8">Belongs to the BamA family.</text>
</comment>